<reference evidence="4 5" key="1">
    <citation type="submission" date="2024-10" db="EMBL/GenBank/DDBJ databases">
        <title>The Natural Products Discovery Center: Release of the First 8490 Sequenced Strains for Exploring Actinobacteria Biosynthetic Diversity.</title>
        <authorList>
            <person name="Kalkreuter E."/>
            <person name="Kautsar S.A."/>
            <person name="Yang D."/>
            <person name="Bader C.D."/>
            <person name="Teijaro C.N."/>
            <person name="Fluegel L."/>
            <person name="Davis C.M."/>
            <person name="Simpson J.R."/>
            <person name="Lauterbach L."/>
            <person name="Steele A.D."/>
            <person name="Gui C."/>
            <person name="Meng S."/>
            <person name="Li G."/>
            <person name="Viehrig K."/>
            <person name="Ye F."/>
            <person name="Su P."/>
            <person name="Kiefer A.F."/>
            <person name="Nichols A."/>
            <person name="Cepeda A.J."/>
            <person name="Yan W."/>
            <person name="Fan B."/>
            <person name="Jiang Y."/>
            <person name="Adhikari A."/>
            <person name="Zheng C.-J."/>
            <person name="Schuster L."/>
            <person name="Cowan T.M."/>
            <person name="Smanski M.J."/>
            <person name="Chevrette M.G."/>
            <person name="De Carvalho L.P.S."/>
            <person name="Shen B."/>
        </authorList>
    </citation>
    <scope>NUCLEOTIDE SEQUENCE [LARGE SCALE GENOMIC DNA]</scope>
    <source>
        <strain evidence="4 5">NPDC019481</strain>
    </source>
</reference>
<dbReference type="PANTHER" id="PTHR43736">
    <property type="entry name" value="ADP-RIBOSE PYROPHOSPHATASE"/>
    <property type="match status" value="1"/>
</dbReference>
<dbReference type="Proteomes" id="UP001611580">
    <property type="component" value="Unassembled WGS sequence"/>
</dbReference>
<dbReference type="CDD" id="cd03674">
    <property type="entry name" value="NUDIX_Hydrolase"/>
    <property type="match status" value="1"/>
</dbReference>
<sequence length="287" mass="29100">MTAETANNTSNNTANSTGNSTGNGTANDATAGPASGSGAGPGAGPASGSGAGPGADLGASHETGAALHRDALATLRAWTGATPEQERLRARYVAHLESAGEDGAGEDGAGERPTGENAAGTPGLGVLRESVPDHLTASTLVLSHDGARVLLTLHAKARRWFQLGGHLEPGDRTLADAAAREAREESGIADLVVDAVPVHLDEHVVPFCRPGTGDPDSPVHHLDVRFVAVAGPDAETALSDESLALRWWPADALPDPELTELVRLARARTSPEHAGPDRPGPDQAGGA</sequence>
<feature type="compositionally biased region" description="Gly residues" evidence="2">
    <location>
        <begin position="35"/>
        <end position="55"/>
    </location>
</feature>
<dbReference type="GO" id="GO:0016787">
    <property type="term" value="F:hydrolase activity"/>
    <property type="evidence" value="ECO:0007669"/>
    <property type="project" value="UniProtKB-KW"/>
</dbReference>
<feature type="domain" description="Nudix hydrolase" evidence="3">
    <location>
        <begin position="132"/>
        <end position="274"/>
    </location>
</feature>
<keyword evidence="4" id="KW-0378">Hydrolase</keyword>
<dbReference type="PROSITE" id="PS51462">
    <property type="entry name" value="NUDIX"/>
    <property type="match status" value="1"/>
</dbReference>
<evidence type="ECO:0000259" key="3">
    <source>
        <dbReference type="PROSITE" id="PS51462"/>
    </source>
</evidence>
<evidence type="ECO:0000313" key="4">
    <source>
        <dbReference type="EMBL" id="MFI2486684.1"/>
    </source>
</evidence>
<dbReference type="Pfam" id="PF00293">
    <property type="entry name" value="NUDIX"/>
    <property type="match status" value="1"/>
</dbReference>
<name>A0ABW7XGQ6_9MICO</name>
<comment type="similarity">
    <text evidence="1">Belongs to the Nudix hydrolase family.</text>
</comment>
<gene>
    <name evidence="4" type="ORF">ACH47X_07225</name>
</gene>
<protein>
    <submittedName>
        <fullName evidence="4">NUDIX hydrolase</fullName>
    </submittedName>
</protein>
<dbReference type="PANTHER" id="PTHR43736:SF1">
    <property type="entry name" value="DIHYDRONEOPTERIN TRIPHOSPHATE DIPHOSPHATASE"/>
    <property type="match status" value="1"/>
</dbReference>
<comment type="caution">
    <text evidence="4">The sequence shown here is derived from an EMBL/GenBank/DDBJ whole genome shotgun (WGS) entry which is preliminary data.</text>
</comment>
<keyword evidence="5" id="KW-1185">Reference proteome</keyword>
<feature type="region of interest" description="Disordered" evidence="2">
    <location>
        <begin position="98"/>
        <end position="125"/>
    </location>
</feature>
<dbReference type="Gene3D" id="3.90.79.10">
    <property type="entry name" value="Nucleoside Triphosphate Pyrophosphohydrolase"/>
    <property type="match status" value="1"/>
</dbReference>
<accession>A0ABW7XGQ6</accession>
<proteinExistence type="inferred from homology"/>
<feature type="region of interest" description="Disordered" evidence="2">
    <location>
        <begin position="265"/>
        <end position="287"/>
    </location>
</feature>
<evidence type="ECO:0000256" key="2">
    <source>
        <dbReference type="SAM" id="MobiDB-lite"/>
    </source>
</evidence>
<feature type="compositionally biased region" description="Low complexity" evidence="2">
    <location>
        <begin position="1"/>
        <end position="34"/>
    </location>
</feature>
<organism evidence="4 5">
    <name type="scientific">Promicromonospora kroppenstedtii</name>
    <dbReference type="NCBI Taxonomy" id="440482"/>
    <lineage>
        <taxon>Bacteria</taxon>
        <taxon>Bacillati</taxon>
        <taxon>Actinomycetota</taxon>
        <taxon>Actinomycetes</taxon>
        <taxon>Micrococcales</taxon>
        <taxon>Promicromonosporaceae</taxon>
        <taxon>Promicromonospora</taxon>
    </lineage>
</organism>
<dbReference type="InterPro" id="IPR015797">
    <property type="entry name" value="NUDIX_hydrolase-like_dom_sf"/>
</dbReference>
<feature type="compositionally biased region" description="Basic and acidic residues" evidence="2">
    <location>
        <begin position="269"/>
        <end position="280"/>
    </location>
</feature>
<dbReference type="RefSeq" id="WP_397402793.1">
    <property type="nucleotide sequence ID" value="NZ_JBIRYI010000003.1"/>
</dbReference>
<evidence type="ECO:0000256" key="1">
    <source>
        <dbReference type="ARBA" id="ARBA00005582"/>
    </source>
</evidence>
<dbReference type="EMBL" id="JBIRYI010000003">
    <property type="protein sequence ID" value="MFI2486684.1"/>
    <property type="molecule type" value="Genomic_DNA"/>
</dbReference>
<feature type="region of interest" description="Disordered" evidence="2">
    <location>
        <begin position="1"/>
        <end position="60"/>
    </location>
</feature>
<dbReference type="InterPro" id="IPR000086">
    <property type="entry name" value="NUDIX_hydrolase_dom"/>
</dbReference>
<evidence type="ECO:0000313" key="5">
    <source>
        <dbReference type="Proteomes" id="UP001611580"/>
    </source>
</evidence>
<dbReference type="SUPFAM" id="SSF55811">
    <property type="entry name" value="Nudix"/>
    <property type="match status" value="1"/>
</dbReference>